<dbReference type="RefSeq" id="WP_072948690.1">
    <property type="nucleotide sequence ID" value="NZ_CP070609.1"/>
</dbReference>
<evidence type="ECO:0000313" key="2">
    <source>
        <dbReference type="Proteomes" id="UP000183561"/>
    </source>
</evidence>
<dbReference type="OrthoDB" id="69505at2"/>
<proteinExistence type="predicted"/>
<reference evidence="2" key="1">
    <citation type="submission" date="2016-10" db="EMBL/GenBank/DDBJ databases">
        <authorList>
            <person name="Varghese N."/>
            <person name="Submissions S."/>
        </authorList>
    </citation>
    <scope>NUCLEOTIDE SEQUENCE [LARGE SCALE GENOMIC DNA]</scope>
    <source>
        <strain evidence="2">DSM 44498</strain>
    </source>
</reference>
<name>A0A1H4MEG4_9NOCA</name>
<sequence length="107" mass="12462">MSSWPYWFEIAVICGITAVGTIVWGHWEEHTPKWRRIGKMVVFCGLSVLVSSTAGRFWFFVLLGALVMIVLLVHAWWLPRKGINGWTGEPREKYYALRGWKWPPEGR</sequence>
<dbReference type="EMBL" id="FNSV01000005">
    <property type="protein sequence ID" value="SEB81446.1"/>
    <property type="molecule type" value="Genomic_DNA"/>
</dbReference>
<dbReference type="AlphaFoldDB" id="A0A1H4MEG4"/>
<evidence type="ECO:0000313" key="1">
    <source>
        <dbReference type="EMBL" id="SEB81446.1"/>
    </source>
</evidence>
<dbReference type="Proteomes" id="UP000183561">
    <property type="component" value="Unassembled WGS sequence"/>
</dbReference>
<gene>
    <name evidence="1" type="ORF">SAMN04490239_1772</name>
</gene>
<keyword evidence="2" id="KW-1185">Reference proteome</keyword>
<organism evidence="1 2">
    <name type="scientific">Rhodococcus koreensis</name>
    <dbReference type="NCBI Taxonomy" id="99653"/>
    <lineage>
        <taxon>Bacteria</taxon>
        <taxon>Bacillati</taxon>
        <taxon>Actinomycetota</taxon>
        <taxon>Actinomycetes</taxon>
        <taxon>Mycobacteriales</taxon>
        <taxon>Nocardiaceae</taxon>
        <taxon>Rhodococcus</taxon>
    </lineage>
</organism>
<accession>A0A1H4MEG4</accession>
<protein>
    <submittedName>
        <fullName evidence="1">Uncharacterized protein</fullName>
    </submittedName>
</protein>